<proteinExistence type="predicted"/>
<gene>
    <name evidence="1" type="ORF">PQU94_08335</name>
</gene>
<organism evidence="1 2">
    <name type="scientific">Asticcacaulis currens</name>
    <dbReference type="NCBI Taxonomy" id="2984210"/>
    <lineage>
        <taxon>Bacteria</taxon>
        <taxon>Pseudomonadati</taxon>
        <taxon>Pseudomonadota</taxon>
        <taxon>Alphaproteobacteria</taxon>
        <taxon>Caulobacterales</taxon>
        <taxon>Caulobacteraceae</taxon>
        <taxon>Asticcacaulis</taxon>
    </lineage>
</organism>
<evidence type="ECO:0000313" key="2">
    <source>
        <dbReference type="Proteomes" id="UP001216595"/>
    </source>
</evidence>
<dbReference type="Proteomes" id="UP001216595">
    <property type="component" value="Unassembled WGS sequence"/>
</dbReference>
<comment type="caution">
    <text evidence="1">The sequence shown here is derived from an EMBL/GenBank/DDBJ whole genome shotgun (WGS) entry which is preliminary data.</text>
</comment>
<sequence length="56" mass="6031">MSLFARRAVPSAGLVAAAARYVLAVTSGLSLWHWWARRLITGAATAMRRVIPPVPS</sequence>
<dbReference type="RefSeq" id="WP_272741002.1">
    <property type="nucleotide sequence ID" value="NZ_JAQQKW010000004.1"/>
</dbReference>
<accession>A0ABT5IFP4</accession>
<name>A0ABT5IFP4_9CAUL</name>
<dbReference type="EMBL" id="JAQQKW010000004">
    <property type="protein sequence ID" value="MDC7694286.1"/>
    <property type="molecule type" value="Genomic_DNA"/>
</dbReference>
<keyword evidence="2" id="KW-1185">Reference proteome</keyword>
<reference evidence="1 2" key="1">
    <citation type="submission" date="2023-01" db="EMBL/GenBank/DDBJ databases">
        <title>Novel species of the genus Asticcacaulis isolated from rivers.</title>
        <authorList>
            <person name="Lu H."/>
        </authorList>
    </citation>
    <scope>NUCLEOTIDE SEQUENCE [LARGE SCALE GENOMIC DNA]</scope>
    <source>
        <strain evidence="1 2">DXS10W</strain>
    </source>
</reference>
<evidence type="ECO:0000313" key="1">
    <source>
        <dbReference type="EMBL" id="MDC7694286.1"/>
    </source>
</evidence>
<protein>
    <submittedName>
        <fullName evidence="1">Uncharacterized protein</fullName>
    </submittedName>
</protein>